<dbReference type="EMBL" id="BARS01029913">
    <property type="protein sequence ID" value="GAG10024.1"/>
    <property type="molecule type" value="Genomic_DNA"/>
</dbReference>
<sequence length="123" mass="14313">WWPAYCDTVMGATLYSNLPNGQMISAFNPNLLIKNDQTLIRLDTFMATKIFYESIVSDTSNVNSVDAANYGHALERYEKEWEKALQLMNFYDLNQDAPDGPTTKLEENWVADPDFFNNNRRWF</sequence>
<name>X0UW18_9ZZZZ</name>
<comment type="caution">
    <text evidence="1">The sequence shown here is derived from an EMBL/GenBank/DDBJ whole genome shotgun (WGS) entry which is preliminary data.</text>
</comment>
<gene>
    <name evidence="1" type="ORF">S01H1_46700</name>
</gene>
<proteinExistence type="predicted"/>
<organism evidence="1">
    <name type="scientific">marine sediment metagenome</name>
    <dbReference type="NCBI Taxonomy" id="412755"/>
    <lineage>
        <taxon>unclassified sequences</taxon>
        <taxon>metagenomes</taxon>
        <taxon>ecological metagenomes</taxon>
    </lineage>
</organism>
<accession>X0UW18</accession>
<reference evidence="1" key="1">
    <citation type="journal article" date="2014" name="Front. Microbiol.">
        <title>High frequency of phylogenetically diverse reductive dehalogenase-homologous genes in deep subseafloor sedimentary metagenomes.</title>
        <authorList>
            <person name="Kawai M."/>
            <person name="Futagami T."/>
            <person name="Toyoda A."/>
            <person name="Takaki Y."/>
            <person name="Nishi S."/>
            <person name="Hori S."/>
            <person name="Arai W."/>
            <person name="Tsubouchi T."/>
            <person name="Morono Y."/>
            <person name="Uchiyama I."/>
            <person name="Ito T."/>
            <person name="Fujiyama A."/>
            <person name="Inagaki F."/>
            <person name="Takami H."/>
        </authorList>
    </citation>
    <scope>NUCLEOTIDE SEQUENCE</scope>
    <source>
        <strain evidence="1">Expedition CK06-06</strain>
    </source>
</reference>
<protein>
    <submittedName>
        <fullName evidence="1">Uncharacterized protein</fullName>
    </submittedName>
</protein>
<evidence type="ECO:0000313" key="1">
    <source>
        <dbReference type="EMBL" id="GAG10024.1"/>
    </source>
</evidence>
<dbReference type="AlphaFoldDB" id="X0UW18"/>
<feature type="non-terminal residue" evidence="1">
    <location>
        <position position="1"/>
    </location>
</feature>